<gene>
    <name evidence="2" type="ORF">SAMN00017477_1342</name>
</gene>
<dbReference type="RefSeq" id="WP_084230893.1">
    <property type="nucleotide sequence ID" value="NZ_FWWR01000009.1"/>
</dbReference>
<feature type="transmembrane region" description="Helical" evidence="1">
    <location>
        <begin position="102"/>
        <end position="119"/>
    </location>
</feature>
<protein>
    <submittedName>
        <fullName evidence="2">Uncharacterized protein</fullName>
    </submittedName>
</protein>
<feature type="transmembrane region" description="Helical" evidence="1">
    <location>
        <begin position="75"/>
        <end position="95"/>
    </location>
</feature>
<organism evidence="2 3">
    <name type="scientific">Peptoniphilus asaccharolyticus DSM 20463</name>
    <dbReference type="NCBI Taxonomy" id="573058"/>
    <lineage>
        <taxon>Bacteria</taxon>
        <taxon>Bacillati</taxon>
        <taxon>Bacillota</taxon>
        <taxon>Tissierellia</taxon>
        <taxon>Tissierellales</taxon>
        <taxon>Peptoniphilaceae</taxon>
        <taxon>Peptoniphilus</taxon>
    </lineage>
</organism>
<name>A0A1W1V486_PEPAS</name>
<keyword evidence="1" id="KW-0812">Transmembrane</keyword>
<evidence type="ECO:0000313" key="2">
    <source>
        <dbReference type="EMBL" id="SMB88106.1"/>
    </source>
</evidence>
<keyword evidence="1" id="KW-0472">Membrane</keyword>
<feature type="transmembrane region" description="Helical" evidence="1">
    <location>
        <begin position="35"/>
        <end position="55"/>
    </location>
</feature>
<keyword evidence="1" id="KW-1133">Transmembrane helix</keyword>
<evidence type="ECO:0000256" key="1">
    <source>
        <dbReference type="SAM" id="Phobius"/>
    </source>
</evidence>
<evidence type="ECO:0000313" key="3">
    <source>
        <dbReference type="Proteomes" id="UP000192368"/>
    </source>
</evidence>
<proteinExistence type="predicted"/>
<dbReference type="EMBL" id="FWWR01000009">
    <property type="protein sequence ID" value="SMB88106.1"/>
    <property type="molecule type" value="Genomic_DNA"/>
</dbReference>
<keyword evidence="3" id="KW-1185">Reference proteome</keyword>
<reference evidence="3" key="1">
    <citation type="submission" date="2017-04" db="EMBL/GenBank/DDBJ databases">
        <authorList>
            <person name="Varghese N."/>
            <person name="Submissions S."/>
        </authorList>
    </citation>
    <scope>NUCLEOTIDE SEQUENCE [LARGE SCALE GENOMIC DNA]</scope>
    <source>
        <strain evidence="3">DSM 20463</strain>
    </source>
</reference>
<dbReference type="AlphaFoldDB" id="A0A1W1V486"/>
<accession>A0A1W1V486</accession>
<dbReference type="Proteomes" id="UP000192368">
    <property type="component" value="Unassembled WGS sequence"/>
</dbReference>
<sequence length="120" mass="13315">MQGFLNNNIDVEILVSLALIVISLRAYSSRKYSTLIVTLLAAVLVKYAMTLLNLFRLEVPSRIYPVIVGSGASTSFLKTVMAVDLLCLVVGIIAYRKKSYKTLLILVFIVVLFQYLGLVL</sequence>